<keyword evidence="3" id="KW-1185">Reference proteome</keyword>
<organism evidence="2 3">
    <name type="scientific">Acidiferrimicrobium australe</name>
    <dbReference type="NCBI Taxonomy" id="2664430"/>
    <lineage>
        <taxon>Bacteria</taxon>
        <taxon>Bacillati</taxon>
        <taxon>Actinomycetota</taxon>
        <taxon>Acidimicrobiia</taxon>
        <taxon>Acidimicrobiales</taxon>
        <taxon>Acidimicrobiaceae</taxon>
        <taxon>Acidiferrimicrobium</taxon>
    </lineage>
</organism>
<reference evidence="2 3" key="1">
    <citation type="submission" date="2019-11" db="EMBL/GenBank/DDBJ databases">
        <title>Acidiferrimicrobium australis gen. nov., sp. nov., an acidophilic and obligately heterotrophic, member of the Actinobacteria that catalyses dissimilatory oxido- reduction of iron isolated from metal-rich acidic water in Chile.</title>
        <authorList>
            <person name="Gonzalez D."/>
            <person name="Huber K."/>
            <person name="Hedrich S."/>
            <person name="Rojas-Villalobos C."/>
            <person name="Quatrini R."/>
            <person name="Dinamarca M.A."/>
            <person name="Schwarz A."/>
            <person name="Canales C."/>
            <person name="Nancucheo I."/>
        </authorList>
    </citation>
    <scope>NUCLEOTIDE SEQUENCE [LARGE SCALE GENOMIC DNA]</scope>
    <source>
        <strain evidence="2 3">USS-CCA1</strain>
    </source>
</reference>
<dbReference type="EMBL" id="WJHE01001445">
    <property type="protein sequence ID" value="MST35117.1"/>
    <property type="molecule type" value="Genomic_DNA"/>
</dbReference>
<name>A0ABW9QZ26_9ACTN</name>
<evidence type="ECO:0000313" key="2">
    <source>
        <dbReference type="EMBL" id="MST35117.1"/>
    </source>
</evidence>
<evidence type="ECO:0000313" key="3">
    <source>
        <dbReference type="Proteomes" id="UP000437736"/>
    </source>
</evidence>
<protein>
    <submittedName>
        <fullName evidence="2">Uncharacterized protein</fullName>
    </submittedName>
</protein>
<proteinExistence type="predicted"/>
<comment type="caution">
    <text evidence="2">The sequence shown here is derived from an EMBL/GenBank/DDBJ whole genome shotgun (WGS) entry which is preliminary data.</text>
</comment>
<feature type="compositionally biased region" description="Basic and acidic residues" evidence="1">
    <location>
        <begin position="29"/>
        <end position="67"/>
    </location>
</feature>
<feature type="compositionally biased region" description="Basic and acidic residues" evidence="1">
    <location>
        <begin position="9"/>
        <end position="21"/>
    </location>
</feature>
<feature type="region of interest" description="Disordered" evidence="1">
    <location>
        <begin position="1"/>
        <end position="67"/>
    </location>
</feature>
<accession>A0ABW9QZ26</accession>
<dbReference type="Proteomes" id="UP000437736">
    <property type="component" value="Unassembled WGS sequence"/>
</dbReference>
<gene>
    <name evidence="2" type="ORF">GHK86_20595</name>
</gene>
<sequence>MADQTRPSDVTRAEEAREARAPADAGRGPTEEEARAADGHRPDPSTADHEEEMLRRGADQEGEGRLP</sequence>
<evidence type="ECO:0000256" key="1">
    <source>
        <dbReference type="SAM" id="MobiDB-lite"/>
    </source>
</evidence>